<evidence type="ECO:0000256" key="1">
    <source>
        <dbReference type="SAM" id="MobiDB-lite"/>
    </source>
</evidence>
<reference evidence="2" key="1">
    <citation type="journal article" date="2020" name="Nature">
        <title>Giant virus diversity and host interactions through global metagenomics.</title>
        <authorList>
            <person name="Schulz F."/>
            <person name="Roux S."/>
            <person name="Paez-Espino D."/>
            <person name="Jungbluth S."/>
            <person name="Walsh D.A."/>
            <person name="Denef V.J."/>
            <person name="McMahon K.D."/>
            <person name="Konstantinidis K.T."/>
            <person name="Eloe-Fadrosh E.A."/>
            <person name="Kyrpides N.C."/>
            <person name="Woyke T."/>
        </authorList>
    </citation>
    <scope>NUCLEOTIDE SEQUENCE</scope>
    <source>
        <strain evidence="2">GVMAG-M-3300023174-182</strain>
    </source>
</reference>
<organism evidence="2">
    <name type="scientific">viral metagenome</name>
    <dbReference type="NCBI Taxonomy" id="1070528"/>
    <lineage>
        <taxon>unclassified sequences</taxon>
        <taxon>metagenomes</taxon>
        <taxon>organismal metagenomes</taxon>
    </lineage>
</organism>
<dbReference type="EMBL" id="MN739614">
    <property type="protein sequence ID" value="QHT15999.1"/>
    <property type="molecule type" value="Genomic_DNA"/>
</dbReference>
<feature type="compositionally biased region" description="Polar residues" evidence="1">
    <location>
        <begin position="434"/>
        <end position="445"/>
    </location>
</feature>
<feature type="compositionally biased region" description="Low complexity" evidence="1">
    <location>
        <begin position="446"/>
        <end position="460"/>
    </location>
</feature>
<feature type="compositionally biased region" description="Polar residues" evidence="1">
    <location>
        <begin position="484"/>
        <end position="493"/>
    </location>
</feature>
<proteinExistence type="predicted"/>
<evidence type="ECO:0000313" key="2">
    <source>
        <dbReference type="EMBL" id="QHT15999.1"/>
    </source>
</evidence>
<name>A0A6C0DJA0_9ZZZZ</name>
<protein>
    <submittedName>
        <fullName evidence="2">Uncharacterized protein</fullName>
    </submittedName>
</protein>
<sequence>MNDIIEISELNFNDDNFRPSSSRTNSNNNFGGGLELLMNDKIKDLKPSGNSDIDLDDLNNLENELNELSQNTPSDKFNPKSDLFNNSGSNFDNIDLDNSKHNVRFDDDPSIGIAASSFENLDSNLNDNKTWDGYGKFNNIPMNPDKYATASTGPQLTREELLREKFKYLRKLEALEKKGVELSKKYNMDSSLSEMMGEYETIVEEKNKSNSVKFQGNMLMAAINGIEFLNNRFDPFDVKLDGWSEQVNENIGDYDDIFSELYEKYKSRASMAPELKLLFQLGGSAMMVHLTNTMFKSSMPGMDDILRQNPELMRQFQNAAVNSMAQNNPGFSGFMSGVMNPDGNGPPPPMATQGPNAVPPPMGRPGNNSYTSQQNVNSNMGRSNFVDDGINLRENTQRSDFIVNEKTKRPSRPEMNGPSDLSDILSGLKTKTINIQEPNKQPMSANSTNTNTNGSSTISIEDLKELQGQSEGIMPKRSKRRQKSSNNTVSLDI</sequence>
<feature type="region of interest" description="Disordered" evidence="1">
    <location>
        <begin position="434"/>
        <end position="493"/>
    </location>
</feature>
<dbReference type="AlphaFoldDB" id="A0A6C0DJA0"/>
<dbReference type="Pfam" id="PF19071">
    <property type="entry name" value="DUF5767"/>
    <property type="match status" value="1"/>
</dbReference>
<accession>A0A6C0DJA0</accession>
<dbReference type="InterPro" id="IPR043910">
    <property type="entry name" value="DUF5767"/>
</dbReference>